<feature type="transmembrane region" description="Helical" evidence="9">
    <location>
        <begin position="470"/>
        <end position="489"/>
    </location>
</feature>
<dbReference type="OrthoDB" id="504708at2759"/>
<keyword evidence="3" id="KW-0633">Potassium transport</keyword>
<keyword evidence="5" id="KW-0630">Potassium</keyword>
<evidence type="ECO:0000256" key="7">
    <source>
        <dbReference type="ARBA" id="ARBA00023065"/>
    </source>
</evidence>
<feature type="transmembrane region" description="Helical" evidence="9">
    <location>
        <begin position="412"/>
        <end position="433"/>
    </location>
</feature>
<dbReference type="InterPro" id="IPR053951">
    <property type="entry name" value="K_trans_N"/>
</dbReference>
<evidence type="ECO:0000259" key="10">
    <source>
        <dbReference type="Pfam" id="PF02705"/>
    </source>
</evidence>
<reference evidence="12" key="1">
    <citation type="journal article" date="2020" name="Nat. Commun.">
        <title>Large-scale genome sequencing of mycorrhizal fungi provides insights into the early evolution of symbiotic traits.</title>
        <authorList>
            <person name="Miyauchi S."/>
            <person name="Kiss E."/>
            <person name="Kuo A."/>
            <person name="Drula E."/>
            <person name="Kohler A."/>
            <person name="Sanchez-Garcia M."/>
            <person name="Morin E."/>
            <person name="Andreopoulos B."/>
            <person name="Barry K.W."/>
            <person name="Bonito G."/>
            <person name="Buee M."/>
            <person name="Carver A."/>
            <person name="Chen C."/>
            <person name="Cichocki N."/>
            <person name="Clum A."/>
            <person name="Culley D."/>
            <person name="Crous P.W."/>
            <person name="Fauchery L."/>
            <person name="Girlanda M."/>
            <person name="Hayes R.D."/>
            <person name="Keri Z."/>
            <person name="LaButti K."/>
            <person name="Lipzen A."/>
            <person name="Lombard V."/>
            <person name="Magnuson J."/>
            <person name="Maillard F."/>
            <person name="Murat C."/>
            <person name="Nolan M."/>
            <person name="Ohm R.A."/>
            <person name="Pangilinan J."/>
            <person name="Pereira M.F."/>
            <person name="Perotto S."/>
            <person name="Peter M."/>
            <person name="Pfister S."/>
            <person name="Riley R."/>
            <person name="Sitrit Y."/>
            <person name="Stielow J.B."/>
            <person name="Szollosi G."/>
            <person name="Zifcakova L."/>
            <person name="Stursova M."/>
            <person name="Spatafora J.W."/>
            <person name="Tedersoo L."/>
            <person name="Vaario L.M."/>
            <person name="Yamada A."/>
            <person name="Yan M."/>
            <person name="Wang P."/>
            <person name="Xu J."/>
            <person name="Bruns T."/>
            <person name="Baldrian P."/>
            <person name="Vilgalys R."/>
            <person name="Dunand C."/>
            <person name="Henrissat B."/>
            <person name="Grigoriev I.V."/>
            <person name="Hibbett D."/>
            <person name="Nagy L.G."/>
            <person name="Martin F.M."/>
        </authorList>
    </citation>
    <scope>NUCLEOTIDE SEQUENCE</scope>
    <source>
        <strain evidence="12">UP504</strain>
    </source>
</reference>
<evidence type="ECO:0000256" key="2">
    <source>
        <dbReference type="ARBA" id="ARBA00022448"/>
    </source>
</evidence>
<feature type="transmembrane region" description="Helical" evidence="9">
    <location>
        <begin position="212"/>
        <end position="232"/>
    </location>
</feature>
<feature type="transmembrane region" description="Helical" evidence="9">
    <location>
        <begin position="182"/>
        <end position="200"/>
    </location>
</feature>
<evidence type="ECO:0000313" key="13">
    <source>
        <dbReference type="Proteomes" id="UP000886523"/>
    </source>
</evidence>
<feature type="transmembrane region" description="Helical" evidence="9">
    <location>
        <begin position="440"/>
        <end position="458"/>
    </location>
</feature>
<dbReference type="GO" id="GO:0016020">
    <property type="term" value="C:membrane"/>
    <property type="evidence" value="ECO:0007669"/>
    <property type="project" value="UniProtKB-SubCell"/>
</dbReference>
<evidence type="ECO:0000256" key="4">
    <source>
        <dbReference type="ARBA" id="ARBA00022692"/>
    </source>
</evidence>
<evidence type="ECO:0000256" key="5">
    <source>
        <dbReference type="ARBA" id="ARBA00022958"/>
    </source>
</evidence>
<feature type="transmembrane region" description="Helical" evidence="9">
    <location>
        <begin position="333"/>
        <end position="357"/>
    </location>
</feature>
<feature type="transmembrane region" description="Helical" evidence="9">
    <location>
        <begin position="63"/>
        <end position="80"/>
    </location>
</feature>
<keyword evidence="6 9" id="KW-1133">Transmembrane helix</keyword>
<dbReference type="Proteomes" id="UP000886523">
    <property type="component" value="Unassembled WGS sequence"/>
</dbReference>
<keyword evidence="8 9" id="KW-0472">Membrane</keyword>
<evidence type="ECO:0000256" key="8">
    <source>
        <dbReference type="ARBA" id="ARBA00023136"/>
    </source>
</evidence>
<sequence length="645" mass="70767">MSSGPVTNVKDLQRRPVSPSGGALLFMCYQTLGVIYSDIGTSPLYVLNGIWPSSGPLPSNEDIIGGLSAIIWSLTILPLIKYTLISLRFGTEEGEGGTFALCQGLYPRPEAEDDDRTLTSDSGITKSWRQTARGRHFLARFKWPLYFWSLFGTALTLSDGIFTPAVSVTSAVGGLAVAKPSVINKITPISIGFLAALFVIQRFGTARITAVFAPVTFGWLALLAVTGVVNIAKYPGIFRAVDPSRAVMWFVRTKQYDQLAGVLLAITGCEAMFANLGQFNALSIQLSFGCFVYPSLVLAYLGQGSRLIVDKENVFSNVFYQTIPGGHNGPLYWIVYVFSILATLIASQALITATFSLSQQLINMKSLPPLRLVYTSSLVQGQIYVPTANIILVLATVIVVGVFKNLGNMTNAYGFAVATVMIVTTSFIAIQLYCLKQQPIALSILFFLVFGFFDGLFWGASLRKVPHGAWVPLTIGFLLTALMMFWTWAKGLEDDFDGKNRRNPRHFIINQSLRQTIAPITAPEEKDLSENSDEDYPTEVVTTFETPGNEDGGGLRFLNHTTQTEIDLARIPACAIFHKLTAGRGVPHSFYAFIQHLPALPRIVVFLSVRVVPIAYVNREDAYNVTKVRSIPGFYGVLYRTGFRG</sequence>
<keyword evidence="2" id="KW-0813">Transport</keyword>
<evidence type="ECO:0000313" key="12">
    <source>
        <dbReference type="EMBL" id="KAF9517117.1"/>
    </source>
</evidence>
<dbReference type="Pfam" id="PF22776">
    <property type="entry name" value="K_trans_C"/>
    <property type="match status" value="1"/>
</dbReference>
<dbReference type="AlphaFoldDB" id="A0A9P6DX61"/>
<evidence type="ECO:0000256" key="9">
    <source>
        <dbReference type="SAM" id="Phobius"/>
    </source>
</evidence>
<comment type="subcellular location">
    <subcellularLocation>
        <location evidence="1">Membrane</location>
        <topology evidence="1">Multi-pass membrane protein</topology>
    </subcellularLocation>
</comment>
<dbReference type="Pfam" id="PF02705">
    <property type="entry name" value="K_trans"/>
    <property type="match status" value="1"/>
</dbReference>
<feature type="transmembrane region" description="Helical" evidence="9">
    <location>
        <begin position="378"/>
        <end position="400"/>
    </location>
</feature>
<evidence type="ECO:0000256" key="6">
    <source>
        <dbReference type="ARBA" id="ARBA00022989"/>
    </source>
</evidence>
<evidence type="ECO:0000256" key="1">
    <source>
        <dbReference type="ARBA" id="ARBA00004141"/>
    </source>
</evidence>
<dbReference type="EMBL" id="MU128934">
    <property type="protein sequence ID" value="KAF9517117.1"/>
    <property type="molecule type" value="Genomic_DNA"/>
</dbReference>
<dbReference type="InterPro" id="IPR003855">
    <property type="entry name" value="K+_transporter"/>
</dbReference>
<dbReference type="PANTHER" id="PTHR30540:SF83">
    <property type="entry name" value="K+ POTASSIUM TRANSPORTER"/>
    <property type="match status" value="1"/>
</dbReference>
<feature type="domain" description="K+ potassium transporter integral membrane" evidence="10">
    <location>
        <begin position="28"/>
        <end position="504"/>
    </location>
</feature>
<accession>A0A9P6DX61</accession>
<keyword evidence="4 9" id="KW-0812">Transmembrane</keyword>
<evidence type="ECO:0008006" key="14">
    <source>
        <dbReference type="Google" id="ProtNLM"/>
    </source>
</evidence>
<organism evidence="12 13">
    <name type="scientific">Hydnum rufescens UP504</name>
    <dbReference type="NCBI Taxonomy" id="1448309"/>
    <lineage>
        <taxon>Eukaryota</taxon>
        <taxon>Fungi</taxon>
        <taxon>Dikarya</taxon>
        <taxon>Basidiomycota</taxon>
        <taxon>Agaricomycotina</taxon>
        <taxon>Agaricomycetes</taxon>
        <taxon>Cantharellales</taxon>
        <taxon>Hydnaceae</taxon>
        <taxon>Hydnum</taxon>
    </lineage>
</organism>
<dbReference type="PANTHER" id="PTHR30540">
    <property type="entry name" value="OSMOTIC STRESS POTASSIUM TRANSPORTER"/>
    <property type="match status" value="1"/>
</dbReference>
<feature type="transmembrane region" description="Helical" evidence="9">
    <location>
        <begin position="143"/>
        <end position="162"/>
    </location>
</feature>
<evidence type="ECO:0000259" key="11">
    <source>
        <dbReference type="Pfam" id="PF22776"/>
    </source>
</evidence>
<feature type="domain" description="K+ potassium transporter C-terminal" evidence="11">
    <location>
        <begin position="572"/>
        <end position="644"/>
    </location>
</feature>
<dbReference type="InterPro" id="IPR053952">
    <property type="entry name" value="K_trans_C"/>
</dbReference>
<protein>
    <recommendedName>
        <fullName evidence="14">Potassium transporter</fullName>
    </recommendedName>
</protein>
<evidence type="ECO:0000256" key="3">
    <source>
        <dbReference type="ARBA" id="ARBA00022538"/>
    </source>
</evidence>
<dbReference type="GO" id="GO:0015079">
    <property type="term" value="F:potassium ion transmembrane transporter activity"/>
    <property type="evidence" value="ECO:0007669"/>
    <property type="project" value="InterPro"/>
</dbReference>
<proteinExistence type="predicted"/>
<name>A0A9P6DX61_9AGAM</name>
<comment type="caution">
    <text evidence="12">The sequence shown here is derived from an EMBL/GenBank/DDBJ whole genome shotgun (WGS) entry which is preliminary data.</text>
</comment>
<gene>
    <name evidence="12" type="ORF">BS47DRAFT_1436128</name>
</gene>
<keyword evidence="7" id="KW-0406">Ion transport</keyword>
<feature type="transmembrane region" description="Helical" evidence="9">
    <location>
        <begin position="284"/>
        <end position="302"/>
    </location>
</feature>
<keyword evidence="13" id="KW-1185">Reference proteome</keyword>